<dbReference type="PANTHER" id="PTHR48081:SF8">
    <property type="entry name" value="ALPHA_BETA HYDROLASE FOLD-3 DOMAIN-CONTAINING PROTEIN-RELATED"/>
    <property type="match status" value="1"/>
</dbReference>
<keyword evidence="4" id="KW-1185">Reference proteome</keyword>
<protein>
    <submittedName>
        <fullName evidence="3">Acetyl esterase/lipase</fullName>
    </submittedName>
</protein>
<dbReference type="Gene3D" id="3.40.50.1820">
    <property type="entry name" value="alpha/beta hydrolase"/>
    <property type="match status" value="1"/>
</dbReference>
<proteinExistence type="predicted"/>
<dbReference type="GO" id="GO:0016787">
    <property type="term" value="F:hydrolase activity"/>
    <property type="evidence" value="ECO:0007669"/>
    <property type="project" value="UniProtKB-KW"/>
</dbReference>
<sequence>MQGRLSDFMRPVPAEHVDEALAFYAARPPGRGPRNLAELRQARAARRVETSDAAVVVTIAEAAGRSVPVRIITPTGLPPRGVHLDIHGGGFYMDSAARNDTRNQQLADSLGTAVVSVDYRLAPENPWPAAPDDCEAAAVWLTTNTERLFGTSRLTIGGFSAGSTLAMTTLLRLRDRGVNKEFAGGVLQFGTYDLSGQTPAGRLITDEYFLDAYTGHVADRTLPDVSPIYADLHELPPLLLVVGESDILLEDNTAMASRLAVAGAEVDLRIYQASPHGFTNHPTAMASTARTDIEHWLLNCLG</sequence>
<dbReference type="InterPro" id="IPR029058">
    <property type="entry name" value="AB_hydrolase_fold"/>
</dbReference>
<dbReference type="RefSeq" id="WP_110472826.1">
    <property type="nucleotide sequence ID" value="NZ_QJSP01000027.1"/>
</dbReference>
<dbReference type="InterPro" id="IPR013094">
    <property type="entry name" value="AB_hydrolase_3"/>
</dbReference>
<gene>
    <name evidence="3" type="ORF">DFR67_12741</name>
</gene>
<dbReference type="EMBL" id="QJSP01000027">
    <property type="protein sequence ID" value="PYE11967.1"/>
    <property type="molecule type" value="Genomic_DNA"/>
</dbReference>
<keyword evidence="1" id="KW-0378">Hydrolase</keyword>
<dbReference type="InterPro" id="IPR050300">
    <property type="entry name" value="GDXG_lipolytic_enzyme"/>
</dbReference>
<dbReference type="PANTHER" id="PTHR48081">
    <property type="entry name" value="AB HYDROLASE SUPERFAMILY PROTEIN C4A8.06C"/>
    <property type="match status" value="1"/>
</dbReference>
<dbReference type="SUPFAM" id="SSF53474">
    <property type="entry name" value="alpha/beta-Hydrolases"/>
    <property type="match status" value="1"/>
</dbReference>
<dbReference type="Proteomes" id="UP000247591">
    <property type="component" value="Unassembled WGS sequence"/>
</dbReference>
<accession>A0A318RG28</accession>
<reference evidence="3 4" key="1">
    <citation type="submission" date="2018-06" db="EMBL/GenBank/DDBJ databases">
        <title>Genomic Encyclopedia of Type Strains, Phase IV (KMG-IV): sequencing the most valuable type-strain genomes for metagenomic binning, comparative biology and taxonomic classification.</title>
        <authorList>
            <person name="Goeker M."/>
        </authorList>
    </citation>
    <scope>NUCLEOTIDE SEQUENCE [LARGE SCALE GENOMIC DNA]</scope>
    <source>
        <strain evidence="3 4">DSM 45521</strain>
    </source>
</reference>
<evidence type="ECO:0000313" key="4">
    <source>
        <dbReference type="Proteomes" id="UP000247591"/>
    </source>
</evidence>
<comment type="caution">
    <text evidence="3">The sequence shown here is derived from an EMBL/GenBank/DDBJ whole genome shotgun (WGS) entry which is preliminary data.</text>
</comment>
<evidence type="ECO:0000313" key="3">
    <source>
        <dbReference type="EMBL" id="PYE11967.1"/>
    </source>
</evidence>
<dbReference type="AlphaFoldDB" id="A0A318RG28"/>
<feature type="domain" description="Alpha/beta hydrolase fold-3" evidence="2">
    <location>
        <begin position="85"/>
        <end position="279"/>
    </location>
</feature>
<dbReference type="OrthoDB" id="3181909at2"/>
<dbReference type="Pfam" id="PF07859">
    <property type="entry name" value="Abhydrolase_3"/>
    <property type="match status" value="1"/>
</dbReference>
<evidence type="ECO:0000259" key="2">
    <source>
        <dbReference type="Pfam" id="PF07859"/>
    </source>
</evidence>
<organism evidence="3 4">
    <name type="scientific">Williamsia limnetica</name>
    <dbReference type="NCBI Taxonomy" id="882452"/>
    <lineage>
        <taxon>Bacteria</taxon>
        <taxon>Bacillati</taxon>
        <taxon>Actinomycetota</taxon>
        <taxon>Actinomycetes</taxon>
        <taxon>Mycobacteriales</taxon>
        <taxon>Nocardiaceae</taxon>
        <taxon>Williamsia</taxon>
    </lineage>
</organism>
<evidence type="ECO:0000256" key="1">
    <source>
        <dbReference type="ARBA" id="ARBA00022801"/>
    </source>
</evidence>
<name>A0A318RG28_WILLI</name>